<accession>A0A174HGA8</accession>
<evidence type="ECO:0000256" key="2">
    <source>
        <dbReference type="SAM" id="Coils"/>
    </source>
</evidence>
<feature type="domain" description="Multidrug resistance protein MdtA-like C-terminal permuted SH3" evidence="3">
    <location>
        <begin position="272"/>
        <end position="332"/>
    </location>
</feature>
<feature type="coiled-coil region" evidence="2">
    <location>
        <begin position="90"/>
        <end position="117"/>
    </location>
</feature>
<dbReference type="PROSITE" id="PS51257">
    <property type="entry name" value="PROKAR_LIPOPROTEIN"/>
    <property type="match status" value="1"/>
</dbReference>
<dbReference type="PANTHER" id="PTHR30469:SF20">
    <property type="entry name" value="EFFLUX RND TRANSPORTER PERIPLASMIC ADAPTOR SUBUNIT"/>
    <property type="match status" value="1"/>
</dbReference>
<reference evidence="4 5" key="1">
    <citation type="submission" date="2015-09" db="EMBL/GenBank/DDBJ databases">
        <authorList>
            <consortium name="Pathogen Informatics"/>
        </authorList>
    </citation>
    <scope>NUCLEOTIDE SEQUENCE [LARGE SCALE GENOMIC DNA]</scope>
    <source>
        <strain evidence="4 5">2789STDY5608840</strain>
    </source>
</reference>
<dbReference type="Pfam" id="PF25967">
    <property type="entry name" value="RND-MFP_C"/>
    <property type="match status" value="1"/>
</dbReference>
<gene>
    <name evidence="4" type="primary">mdtE_3</name>
    <name evidence="4" type="ORF">ERS852397_02642</name>
</gene>
<dbReference type="GO" id="GO:1990281">
    <property type="term" value="C:efflux pump complex"/>
    <property type="evidence" value="ECO:0007669"/>
    <property type="project" value="TreeGrafter"/>
</dbReference>
<dbReference type="RefSeq" id="WP_055279314.1">
    <property type="nucleotide sequence ID" value="NZ_CABIXA010000014.1"/>
</dbReference>
<dbReference type="Proteomes" id="UP000095517">
    <property type="component" value="Unassembled WGS sequence"/>
</dbReference>
<dbReference type="EMBL" id="CYZH01000014">
    <property type="protein sequence ID" value="CUO72188.1"/>
    <property type="molecule type" value="Genomic_DNA"/>
</dbReference>
<dbReference type="Gene3D" id="2.40.50.100">
    <property type="match status" value="1"/>
</dbReference>
<evidence type="ECO:0000256" key="1">
    <source>
        <dbReference type="ARBA" id="ARBA00009477"/>
    </source>
</evidence>
<dbReference type="PANTHER" id="PTHR30469">
    <property type="entry name" value="MULTIDRUG RESISTANCE PROTEIN MDTA"/>
    <property type="match status" value="1"/>
</dbReference>
<evidence type="ECO:0000313" key="5">
    <source>
        <dbReference type="Proteomes" id="UP000095517"/>
    </source>
</evidence>
<dbReference type="InterPro" id="IPR058627">
    <property type="entry name" value="MdtA-like_C"/>
</dbReference>
<organism evidence="4 5">
    <name type="scientific">Bacteroides finegoldii</name>
    <dbReference type="NCBI Taxonomy" id="338188"/>
    <lineage>
        <taxon>Bacteria</taxon>
        <taxon>Pseudomonadati</taxon>
        <taxon>Bacteroidota</taxon>
        <taxon>Bacteroidia</taxon>
        <taxon>Bacteroidales</taxon>
        <taxon>Bacteroidaceae</taxon>
        <taxon>Bacteroides</taxon>
    </lineage>
</organism>
<dbReference type="AlphaFoldDB" id="A0A174HGA8"/>
<evidence type="ECO:0000313" key="4">
    <source>
        <dbReference type="EMBL" id="CUO72188.1"/>
    </source>
</evidence>
<name>A0A174HGA8_9BACE</name>
<dbReference type="Gene3D" id="1.10.287.470">
    <property type="entry name" value="Helix hairpin bin"/>
    <property type="match status" value="1"/>
</dbReference>
<dbReference type="STRING" id="338188.ERS852397_02642"/>
<sequence>MTTTRFSLCIFCLCLFASCGRGEQKADEPIRVKVAEAETLVPSSEREFSFISKPFKETELSFRVGGPIDRFEVYAGNFYHRGDIIAEIDSRDFRIRKERAEAVYNQAKAEFERIKVLYEKDNLSASAYEKARADYTSAKTAFETATNELDDTRLIAPFDGYVGEVYIEKFQDVKATQPVVSFIDITQLKIEAYVTQDIALQAEKIKEVGVRFDVCTEEVYSAKVVEVSKSTTRNNLSFLLTALLPNKQGKWPAGISGKMLLDFPASSSVAMVTVPQTALSHRPTEGDYVWTVDNAMRKVSKKKVILGELLPNGKVEVKGGLQAGETVAVSKLRFLSEGTPIEIMNREMPVTAQK</sequence>
<dbReference type="InterPro" id="IPR006143">
    <property type="entry name" value="RND_pump_MFP"/>
</dbReference>
<keyword evidence="2" id="KW-0175">Coiled coil</keyword>
<dbReference type="Gene3D" id="2.40.420.20">
    <property type="match status" value="1"/>
</dbReference>
<comment type="similarity">
    <text evidence="1">Belongs to the membrane fusion protein (MFP) (TC 8.A.1) family.</text>
</comment>
<dbReference type="Gene3D" id="2.40.30.170">
    <property type="match status" value="1"/>
</dbReference>
<dbReference type="GO" id="GO:0015562">
    <property type="term" value="F:efflux transmembrane transporter activity"/>
    <property type="evidence" value="ECO:0007669"/>
    <property type="project" value="TreeGrafter"/>
</dbReference>
<protein>
    <submittedName>
        <fullName evidence="4">Component of multidrug efflux system</fullName>
    </submittedName>
</protein>
<proteinExistence type="inferred from homology"/>
<dbReference type="SUPFAM" id="SSF111369">
    <property type="entry name" value="HlyD-like secretion proteins"/>
    <property type="match status" value="1"/>
</dbReference>
<evidence type="ECO:0000259" key="3">
    <source>
        <dbReference type="Pfam" id="PF25967"/>
    </source>
</evidence>
<dbReference type="NCBIfam" id="TIGR01730">
    <property type="entry name" value="RND_mfp"/>
    <property type="match status" value="1"/>
</dbReference>